<sequence length="937" mass="98501">MVSASDLPLEQQVALLSGATFWRTESFPDQGIPPAVLSDGPHGLRAQNPDLNSFGLSDSRPATCFPPAVTMATTWDEELVEVVGRAVGVEARALGVDVVLGPGLNIKRHPCGGRNFEYYSEDPLLSGRFAAAAVRGIQSTGVGACVKHFAVNNQESHRMVVDAVVDERTLREIYLAGFEHVVTEAQPWAVMAAYNSVNGEPATASPRLLREILRETWGFEGLVMSDWSAVGDRVAGVAAGMDLEMPSSRGLSDGDVVAAVRQGRLPEAAVTACAQRVLDLAARAPGEAAGSIPVDVHDALARRAAAAGTVLLTNDGTLPLDPTASVALIGAMAEHPRFQGGGSSQVNPTRVTTALAALESRGATFTHHPVYDPQTGEAGRAEIAAAADAARAADVAVVLVGLPPVVESEGFDRADLALPPQHDALVTAVAAANPRTVVALSNGSPVTLPWADDVAAVLECYLGGQASGGALVDVLYGDADPGGRLAETFPRARADVAADPFFPGRPHQVEHREGLFVGYRHHVTAEVPPAFAFGHGLSYAAFDWSAPRLSTDAIAAGQDVELTVTVTNVARRAGSDVVQVYLADRTGVVLRPARTLAAFAKVHLDPGESRDVTVVVPARAFQFFDVAQQRWQTPTGDFGVEVARSSVDVVATLRVTVDGGVSTSSEPADGPAVAASDADFERRLGRPVPTPRPVRPFSRDSTMSEIAQTRVGAAFRSTLWRLGPGRAGEADPTTQEAVTRAFEELPLRAAAALSGGRLRWPAVDALVDLANGRPLQLLGARRAARTGCCVGGVAARSGRAPARNRPPSGHFWLVPRPVHRQQLTFRRARRACRRRCGPAAGRAAAAARAASSPASCSCRRAAAARGARARRGAGRGRSTSRRTGRTCPPARRPHAGSPRRAPATGRRDPLRCGRSRRSSTRIGGRSARGGRARTHCP</sequence>
<evidence type="ECO:0000256" key="2">
    <source>
        <dbReference type="ARBA" id="ARBA00022801"/>
    </source>
</evidence>
<dbReference type="InterPro" id="IPR050288">
    <property type="entry name" value="Cellulose_deg_GH3"/>
</dbReference>
<dbReference type="SUPFAM" id="SSF51445">
    <property type="entry name" value="(Trans)glycosidases"/>
    <property type="match status" value="1"/>
</dbReference>
<dbReference type="Proteomes" id="UP001321421">
    <property type="component" value="Chromosome"/>
</dbReference>
<proteinExistence type="inferred from homology"/>
<dbReference type="PRINTS" id="PR00133">
    <property type="entry name" value="GLHYDRLASE3"/>
</dbReference>
<dbReference type="PANTHER" id="PTHR42715:SF10">
    <property type="entry name" value="BETA-GLUCOSIDASE"/>
    <property type="match status" value="1"/>
</dbReference>
<feature type="compositionally biased region" description="Basic residues" evidence="3">
    <location>
        <begin position="867"/>
        <end position="884"/>
    </location>
</feature>
<dbReference type="Gene3D" id="3.20.20.300">
    <property type="entry name" value="Glycoside hydrolase, family 3, N-terminal domain"/>
    <property type="match status" value="1"/>
</dbReference>
<feature type="domain" description="Fibronectin type III-like" evidence="4">
    <location>
        <begin position="576"/>
        <end position="646"/>
    </location>
</feature>
<evidence type="ECO:0000256" key="1">
    <source>
        <dbReference type="ARBA" id="ARBA00005336"/>
    </source>
</evidence>
<dbReference type="EMBL" id="AP027735">
    <property type="protein sequence ID" value="BDZ57505.1"/>
    <property type="molecule type" value="Genomic_DNA"/>
</dbReference>
<comment type="similarity">
    <text evidence="1">Belongs to the glycosyl hydrolase 3 family.</text>
</comment>
<dbReference type="SMART" id="SM01217">
    <property type="entry name" value="Fn3_like"/>
    <property type="match status" value="1"/>
</dbReference>
<dbReference type="InterPro" id="IPR026891">
    <property type="entry name" value="Fn3-like"/>
</dbReference>
<dbReference type="Pfam" id="PF00933">
    <property type="entry name" value="Glyco_hydro_3"/>
    <property type="match status" value="1"/>
</dbReference>
<dbReference type="InterPro" id="IPR036962">
    <property type="entry name" value="Glyco_hydro_3_N_sf"/>
</dbReference>
<protein>
    <recommendedName>
        <fullName evidence="4">Fibronectin type III-like domain-containing protein</fullName>
    </recommendedName>
</protein>
<feature type="region of interest" description="Disordered" evidence="3">
    <location>
        <begin position="865"/>
        <end position="937"/>
    </location>
</feature>
<dbReference type="Gene3D" id="2.60.40.10">
    <property type="entry name" value="Immunoglobulins"/>
    <property type="match status" value="1"/>
</dbReference>
<accession>A0ABM8H9A4</accession>
<gene>
    <name evidence="5" type="ORF">GCM10025872_11620</name>
</gene>
<dbReference type="PANTHER" id="PTHR42715">
    <property type="entry name" value="BETA-GLUCOSIDASE"/>
    <property type="match status" value="1"/>
</dbReference>
<dbReference type="Gene3D" id="3.40.50.1700">
    <property type="entry name" value="Glycoside hydrolase family 3 C-terminal domain"/>
    <property type="match status" value="1"/>
</dbReference>
<keyword evidence="6" id="KW-1185">Reference proteome</keyword>
<evidence type="ECO:0000256" key="3">
    <source>
        <dbReference type="SAM" id="MobiDB-lite"/>
    </source>
</evidence>
<dbReference type="SUPFAM" id="SSF52279">
    <property type="entry name" value="Beta-D-glucan exohydrolase, C-terminal domain"/>
    <property type="match status" value="1"/>
</dbReference>
<name>A0ABM8H9A4_9MICO</name>
<organism evidence="5 6">
    <name type="scientific">Barrientosiimonas endolithica</name>
    <dbReference type="NCBI Taxonomy" id="1535208"/>
    <lineage>
        <taxon>Bacteria</taxon>
        <taxon>Bacillati</taxon>
        <taxon>Actinomycetota</taxon>
        <taxon>Actinomycetes</taxon>
        <taxon>Micrococcales</taxon>
        <taxon>Dermacoccaceae</taxon>
        <taxon>Barrientosiimonas</taxon>
    </lineage>
</organism>
<keyword evidence="2" id="KW-0378">Hydrolase</keyword>
<dbReference type="InterPro" id="IPR001764">
    <property type="entry name" value="Glyco_hydro_3_N"/>
</dbReference>
<evidence type="ECO:0000259" key="4">
    <source>
        <dbReference type="SMART" id="SM01217"/>
    </source>
</evidence>
<dbReference type="InterPro" id="IPR013783">
    <property type="entry name" value="Ig-like_fold"/>
</dbReference>
<feature type="compositionally biased region" description="Basic residues" evidence="3">
    <location>
        <begin position="928"/>
        <end position="937"/>
    </location>
</feature>
<dbReference type="InterPro" id="IPR036881">
    <property type="entry name" value="Glyco_hydro_3_C_sf"/>
</dbReference>
<reference evidence="6" key="1">
    <citation type="journal article" date="2019" name="Int. J. Syst. Evol. Microbiol.">
        <title>The Global Catalogue of Microorganisms (GCM) 10K type strain sequencing project: providing services to taxonomists for standard genome sequencing and annotation.</title>
        <authorList>
            <consortium name="The Broad Institute Genomics Platform"/>
            <consortium name="The Broad Institute Genome Sequencing Center for Infectious Disease"/>
            <person name="Wu L."/>
            <person name="Ma J."/>
        </authorList>
    </citation>
    <scope>NUCLEOTIDE SEQUENCE [LARGE SCALE GENOMIC DNA]</scope>
    <source>
        <strain evidence="6">NBRC 110608</strain>
    </source>
</reference>
<dbReference type="InterPro" id="IPR002772">
    <property type="entry name" value="Glyco_hydro_3_C"/>
</dbReference>
<evidence type="ECO:0000313" key="5">
    <source>
        <dbReference type="EMBL" id="BDZ57505.1"/>
    </source>
</evidence>
<dbReference type="InterPro" id="IPR017853">
    <property type="entry name" value="GH"/>
</dbReference>
<evidence type="ECO:0000313" key="6">
    <source>
        <dbReference type="Proteomes" id="UP001321421"/>
    </source>
</evidence>
<dbReference type="Pfam" id="PF14310">
    <property type="entry name" value="Fn3-like"/>
    <property type="match status" value="1"/>
</dbReference>
<dbReference type="Pfam" id="PF01915">
    <property type="entry name" value="Glyco_hydro_3_C"/>
    <property type="match status" value="1"/>
</dbReference>